<feature type="signal peptide" evidence="1">
    <location>
        <begin position="1"/>
        <end position="20"/>
    </location>
</feature>
<dbReference type="GO" id="GO:0006351">
    <property type="term" value="P:DNA-templated transcription"/>
    <property type="evidence" value="ECO:0007669"/>
    <property type="project" value="InterPro"/>
</dbReference>
<dbReference type="PANTHER" id="PTHR35455:SF1">
    <property type="entry name" value="AGAP005842-PA"/>
    <property type="match status" value="1"/>
</dbReference>
<gene>
    <name evidence="2" type="ORF">GH714_004354</name>
</gene>
<evidence type="ECO:0000313" key="2">
    <source>
        <dbReference type="EMBL" id="KAF2288093.1"/>
    </source>
</evidence>
<dbReference type="AlphaFoldDB" id="A0A6A6KJ52"/>
<organism evidence="2 3">
    <name type="scientific">Hevea brasiliensis</name>
    <name type="common">Para rubber tree</name>
    <name type="synonym">Siphonia brasiliensis</name>
    <dbReference type="NCBI Taxonomy" id="3981"/>
    <lineage>
        <taxon>Eukaryota</taxon>
        <taxon>Viridiplantae</taxon>
        <taxon>Streptophyta</taxon>
        <taxon>Embryophyta</taxon>
        <taxon>Tracheophyta</taxon>
        <taxon>Spermatophyta</taxon>
        <taxon>Magnoliopsida</taxon>
        <taxon>eudicotyledons</taxon>
        <taxon>Gunneridae</taxon>
        <taxon>Pentapetalae</taxon>
        <taxon>rosids</taxon>
        <taxon>fabids</taxon>
        <taxon>Malpighiales</taxon>
        <taxon>Euphorbiaceae</taxon>
        <taxon>Crotonoideae</taxon>
        <taxon>Micrandreae</taxon>
        <taxon>Hevea</taxon>
    </lineage>
</organism>
<feature type="chain" id="PRO_5025620121" evidence="1">
    <location>
        <begin position="21"/>
        <end position="285"/>
    </location>
</feature>
<dbReference type="EMBL" id="JAAGAX010000016">
    <property type="protein sequence ID" value="KAF2288093.1"/>
    <property type="molecule type" value="Genomic_DNA"/>
</dbReference>
<evidence type="ECO:0000256" key="1">
    <source>
        <dbReference type="SAM" id="SignalP"/>
    </source>
</evidence>
<name>A0A6A6KJ52_HEVBR</name>
<keyword evidence="3" id="KW-1185">Reference proteome</keyword>
<sequence>MKLPLLHLVHLVIVQTNLQGEVKETACILVLVEMEAVSGAEKGEPAAIAISPRCSISLNAAESSRHQSGSLFTLFLTTPLRAFCLLIGLSGSDIEMDTYNMAEKLLSSSLNDWGSTLANLDALDPVWAQILGDPFLRRLLLRKEWIPECMHHLPASLLPTAIASQTVVLQMANIFSATKKFIFSEGTVLPEYIHSDDTEIRQKKNECYADIESGLWGQQCKSSMTAKENCALRCLSPTCYELIYESDPLEEGEKDLVRSQGTSTVVLTCKELSQVYEFKLMVEGI</sequence>
<dbReference type="GO" id="GO:0003714">
    <property type="term" value="F:transcription corepressor activity"/>
    <property type="evidence" value="ECO:0007669"/>
    <property type="project" value="InterPro"/>
</dbReference>
<dbReference type="Proteomes" id="UP000467840">
    <property type="component" value="Chromosome 8"/>
</dbReference>
<proteinExistence type="predicted"/>
<comment type="caution">
    <text evidence="2">The sequence shown here is derived from an EMBL/GenBank/DDBJ whole genome shotgun (WGS) entry which is preliminary data.</text>
</comment>
<dbReference type="PANTHER" id="PTHR35455">
    <property type="entry name" value="UNNAMED PRODUCT"/>
    <property type="match status" value="1"/>
</dbReference>
<dbReference type="Pfam" id="PF16029">
    <property type="entry name" value="DUF4787"/>
    <property type="match status" value="1"/>
</dbReference>
<keyword evidence="1" id="KW-0732">Signal</keyword>
<dbReference type="InterPro" id="IPR022709">
    <property type="entry name" value="SCAI"/>
</dbReference>
<dbReference type="InterPro" id="IPR031985">
    <property type="entry name" value="DUF4787"/>
</dbReference>
<dbReference type="Pfam" id="PF12070">
    <property type="entry name" value="SCAI"/>
    <property type="match status" value="1"/>
</dbReference>
<accession>A0A6A6KJ52</accession>
<protein>
    <submittedName>
        <fullName evidence="2">Uncharacterized protein</fullName>
    </submittedName>
</protein>
<reference evidence="2 3" key="1">
    <citation type="journal article" date="2020" name="Mol. Plant">
        <title>The Chromosome-Based Rubber Tree Genome Provides New Insights into Spurge Genome Evolution and Rubber Biosynthesis.</title>
        <authorList>
            <person name="Liu J."/>
            <person name="Shi C."/>
            <person name="Shi C.C."/>
            <person name="Li W."/>
            <person name="Zhang Q.J."/>
            <person name="Zhang Y."/>
            <person name="Li K."/>
            <person name="Lu H.F."/>
            <person name="Shi C."/>
            <person name="Zhu S.T."/>
            <person name="Xiao Z.Y."/>
            <person name="Nan H."/>
            <person name="Yue Y."/>
            <person name="Zhu X.G."/>
            <person name="Wu Y."/>
            <person name="Hong X.N."/>
            <person name="Fan G.Y."/>
            <person name="Tong Y."/>
            <person name="Zhang D."/>
            <person name="Mao C.L."/>
            <person name="Liu Y.L."/>
            <person name="Hao S.J."/>
            <person name="Liu W.Q."/>
            <person name="Lv M.Q."/>
            <person name="Zhang H.B."/>
            <person name="Liu Y."/>
            <person name="Hu-Tang G.R."/>
            <person name="Wang J.P."/>
            <person name="Wang J.H."/>
            <person name="Sun Y.H."/>
            <person name="Ni S.B."/>
            <person name="Chen W.B."/>
            <person name="Zhang X.C."/>
            <person name="Jiao Y.N."/>
            <person name="Eichler E.E."/>
            <person name="Li G.H."/>
            <person name="Liu X."/>
            <person name="Gao L.Z."/>
        </authorList>
    </citation>
    <scope>NUCLEOTIDE SEQUENCE [LARGE SCALE GENOMIC DNA]</scope>
    <source>
        <strain evidence="3">cv. GT1</strain>
        <tissue evidence="2">Leaf</tissue>
    </source>
</reference>
<evidence type="ECO:0000313" key="3">
    <source>
        <dbReference type="Proteomes" id="UP000467840"/>
    </source>
</evidence>